<proteinExistence type="predicted"/>
<keyword evidence="4" id="KW-1185">Reference proteome</keyword>
<protein>
    <submittedName>
        <fullName evidence="3">DinB family protein</fullName>
    </submittedName>
</protein>
<dbReference type="InterPro" id="IPR034660">
    <property type="entry name" value="DinB/YfiT-like"/>
</dbReference>
<name>A0ABV3ZNK2_9BACT</name>
<sequence length="179" mass="20306">MLTVKRILPVIALLFVIGAKAQNSKDTTLRSILLNQLKSTHNQAEWFVPVNNALQDLTLAQATWKPSDSSHSIAQLATHLLFWNKEELNKFNGIKNPDFSGNNEETFSNPDETKWKAAIKELDEVLTGWEKAVTEADEAKLQKWYNIIAHIGTHNAYHTGQIIYIRKQQGSWNPEKGVK</sequence>
<dbReference type="Gene3D" id="1.20.120.450">
    <property type="entry name" value="dinb family like domain"/>
    <property type="match status" value="1"/>
</dbReference>
<accession>A0ABV3ZNK2</accession>
<dbReference type="Proteomes" id="UP001560573">
    <property type="component" value="Unassembled WGS sequence"/>
</dbReference>
<evidence type="ECO:0000313" key="3">
    <source>
        <dbReference type="EMBL" id="MEX6690704.1"/>
    </source>
</evidence>
<evidence type="ECO:0000313" key="4">
    <source>
        <dbReference type="Proteomes" id="UP001560573"/>
    </source>
</evidence>
<dbReference type="SUPFAM" id="SSF109854">
    <property type="entry name" value="DinB/YfiT-like putative metalloenzymes"/>
    <property type="match status" value="1"/>
</dbReference>
<dbReference type="EMBL" id="JAULBC010000010">
    <property type="protein sequence ID" value="MEX6690704.1"/>
    <property type="molecule type" value="Genomic_DNA"/>
</dbReference>
<dbReference type="RefSeq" id="WP_369332119.1">
    <property type="nucleotide sequence ID" value="NZ_JAULBC010000010.1"/>
</dbReference>
<feature type="signal peptide" evidence="1">
    <location>
        <begin position="1"/>
        <end position="21"/>
    </location>
</feature>
<dbReference type="InterPro" id="IPR024775">
    <property type="entry name" value="DinB-like"/>
</dbReference>
<feature type="chain" id="PRO_5047065699" evidence="1">
    <location>
        <begin position="22"/>
        <end position="179"/>
    </location>
</feature>
<comment type="caution">
    <text evidence="3">The sequence shown here is derived from an EMBL/GenBank/DDBJ whole genome shotgun (WGS) entry which is preliminary data.</text>
</comment>
<reference evidence="3 4" key="1">
    <citation type="submission" date="2023-07" db="EMBL/GenBank/DDBJ databases">
        <authorList>
            <person name="Lian W.-H."/>
        </authorList>
    </citation>
    <scope>NUCLEOTIDE SEQUENCE [LARGE SCALE GENOMIC DNA]</scope>
    <source>
        <strain evidence="3 4">SYSU DXS3180</strain>
    </source>
</reference>
<dbReference type="Pfam" id="PF12867">
    <property type="entry name" value="DinB_2"/>
    <property type="match status" value="1"/>
</dbReference>
<gene>
    <name evidence="3" type="ORF">QTN47_24570</name>
</gene>
<evidence type="ECO:0000256" key="1">
    <source>
        <dbReference type="SAM" id="SignalP"/>
    </source>
</evidence>
<organism evidence="3 4">
    <name type="scientific">Danxiaibacter flavus</name>
    <dbReference type="NCBI Taxonomy" id="3049108"/>
    <lineage>
        <taxon>Bacteria</taxon>
        <taxon>Pseudomonadati</taxon>
        <taxon>Bacteroidota</taxon>
        <taxon>Chitinophagia</taxon>
        <taxon>Chitinophagales</taxon>
        <taxon>Chitinophagaceae</taxon>
        <taxon>Danxiaibacter</taxon>
    </lineage>
</organism>
<keyword evidence="1" id="KW-0732">Signal</keyword>
<evidence type="ECO:0000259" key="2">
    <source>
        <dbReference type="Pfam" id="PF12867"/>
    </source>
</evidence>
<feature type="domain" description="DinB-like" evidence="2">
    <location>
        <begin position="52"/>
        <end position="162"/>
    </location>
</feature>